<evidence type="ECO:0000259" key="6">
    <source>
        <dbReference type="PROSITE" id="PS50048"/>
    </source>
</evidence>
<dbReference type="GO" id="GO:0000981">
    <property type="term" value="F:DNA-binding transcription factor activity, RNA polymerase II-specific"/>
    <property type="evidence" value="ECO:0007669"/>
    <property type="project" value="InterPro"/>
</dbReference>
<evidence type="ECO:0000256" key="4">
    <source>
        <dbReference type="ARBA" id="ARBA00023242"/>
    </source>
</evidence>
<accession>A0A1C1CHZ3</accession>
<feature type="region of interest" description="Disordered" evidence="5">
    <location>
        <begin position="1"/>
        <end position="35"/>
    </location>
</feature>
<dbReference type="PROSITE" id="PS00463">
    <property type="entry name" value="ZN2_CY6_FUNGAL_1"/>
    <property type="match status" value="1"/>
</dbReference>
<dbReference type="SMART" id="SM00066">
    <property type="entry name" value="GAL4"/>
    <property type="match status" value="1"/>
</dbReference>
<dbReference type="Gene3D" id="4.10.240.10">
    <property type="entry name" value="Zn(2)-C6 fungal-type DNA-binding domain"/>
    <property type="match status" value="1"/>
</dbReference>
<sequence>MPSPPKPPSTRPLKPAKEAPAAKSPSAKKKSSSVRVSAACEACKKRKTKCSGGPSPCQLCETLGTDCVIDLSLDMRRKAAFQRTIDESRNYQDALNTLLDAIREGPSHRLEALFDYVRSGATNQEITVAVQHQLIHAGDEDGDETMSSQADGVDSVLEDIKPGKSPADMSSFGSDSGRGRPADPGPIPISTLLSSLKNCSESQGEAILRQFLAVKAGGKASLPSHLADGKSPGEVTGAGSCTYDRKVVVQNRVHGYSVPHLHSWRGRVLESHTASLGESDADPFPSFRFTTCTRDDTATDDGQFTHFEPPSRRFSEGGPPPHSDHSQALHSDSPSPATGLSRQSSRYPMLNTDISLSALTVASSPATPYLELVTNFPSGQVRQNEWDLCVAQEDHVTRLRIPRHLILPLVVPDDSPMSRTYTDYLFGARRMLESGVPASDVLGHSDRVAVDLFFRPRRANDKFDCASWACEVSRSYDTDVFVRLATACLLTHMMRWHLVPTQENYQRIPDMMKPTPTQCMIPHIGAIETIPLPPVRDAAINKLRDWLTPLIEAEWSVNWPHSVEMAVERDSLTGATVLTQRFHEHVTRYDNWSVAGRFLLSFPEVAGQIRLHEDG</sequence>
<dbReference type="VEuPathDB" id="FungiDB:G647_08304"/>
<dbReference type="AlphaFoldDB" id="A0A1C1CHZ3"/>
<dbReference type="Pfam" id="PF11905">
    <property type="entry name" value="DUF3425"/>
    <property type="match status" value="1"/>
</dbReference>
<dbReference type="OrthoDB" id="4356994at2759"/>
<proteinExistence type="predicted"/>
<dbReference type="InterPro" id="IPR001138">
    <property type="entry name" value="Zn2Cys6_DnaBD"/>
</dbReference>
<evidence type="ECO:0000256" key="1">
    <source>
        <dbReference type="ARBA" id="ARBA00023015"/>
    </source>
</evidence>
<dbReference type="SUPFAM" id="SSF57701">
    <property type="entry name" value="Zn2/Cys6 DNA-binding domain"/>
    <property type="match status" value="1"/>
</dbReference>
<feature type="domain" description="Zn(2)-C6 fungal-type" evidence="6">
    <location>
        <begin position="39"/>
        <end position="69"/>
    </location>
</feature>
<feature type="region of interest" description="Disordered" evidence="5">
    <location>
        <begin position="295"/>
        <end position="344"/>
    </location>
</feature>
<gene>
    <name evidence="7" type="ORF">CLCR_03943</name>
</gene>
<dbReference type="Proteomes" id="UP000094526">
    <property type="component" value="Unassembled WGS sequence"/>
</dbReference>
<evidence type="ECO:0000313" key="7">
    <source>
        <dbReference type="EMBL" id="OCT48154.1"/>
    </source>
</evidence>
<evidence type="ECO:0000256" key="3">
    <source>
        <dbReference type="ARBA" id="ARBA00023163"/>
    </source>
</evidence>
<dbReference type="STRING" id="86049.A0A1C1CHZ3"/>
<dbReference type="VEuPathDB" id="FungiDB:CLCR_03943"/>
<feature type="region of interest" description="Disordered" evidence="5">
    <location>
        <begin position="157"/>
        <end position="189"/>
    </location>
</feature>
<dbReference type="InterPro" id="IPR021833">
    <property type="entry name" value="DUF3425"/>
</dbReference>
<evidence type="ECO:0000256" key="5">
    <source>
        <dbReference type="SAM" id="MobiDB-lite"/>
    </source>
</evidence>
<feature type="compositionally biased region" description="Pro residues" evidence="5">
    <location>
        <begin position="1"/>
        <end position="10"/>
    </location>
</feature>
<organism evidence="7 8">
    <name type="scientific">Cladophialophora carrionii</name>
    <dbReference type="NCBI Taxonomy" id="86049"/>
    <lineage>
        <taxon>Eukaryota</taxon>
        <taxon>Fungi</taxon>
        <taxon>Dikarya</taxon>
        <taxon>Ascomycota</taxon>
        <taxon>Pezizomycotina</taxon>
        <taxon>Eurotiomycetes</taxon>
        <taxon>Chaetothyriomycetidae</taxon>
        <taxon>Chaetothyriales</taxon>
        <taxon>Herpotrichiellaceae</taxon>
        <taxon>Cladophialophora</taxon>
    </lineage>
</organism>
<reference evidence="8" key="1">
    <citation type="submission" date="2015-07" db="EMBL/GenBank/DDBJ databases">
        <authorList>
            <person name="Teixeira M.M."/>
            <person name="Souza R.C."/>
            <person name="Almeida L.G."/>
            <person name="Vicente V.A."/>
            <person name="de Hoog S."/>
            <person name="Bocca A.L."/>
            <person name="de Almeida S.R."/>
            <person name="Vasconcelos A.T."/>
            <person name="Felipe M.S."/>
        </authorList>
    </citation>
    <scope>NUCLEOTIDE SEQUENCE [LARGE SCALE GENOMIC DNA]</scope>
    <source>
        <strain evidence="8">KSF</strain>
    </source>
</reference>
<dbReference type="PROSITE" id="PS50048">
    <property type="entry name" value="ZN2_CY6_FUNGAL_2"/>
    <property type="match status" value="1"/>
</dbReference>
<keyword evidence="8" id="KW-1185">Reference proteome</keyword>
<feature type="compositionally biased region" description="Polar residues" evidence="5">
    <location>
        <begin position="328"/>
        <end position="344"/>
    </location>
</feature>
<dbReference type="InterPro" id="IPR053187">
    <property type="entry name" value="Notoamide_regulator"/>
</dbReference>
<dbReference type="GO" id="GO:0008270">
    <property type="term" value="F:zinc ion binding"/>
    <property type="evidence" value="ECO:0007669"/>
    <property type="project" value="InterPro"/>
</dbReference>
<evidence type="ECO:0000256" key="2">
    <source>
        <dbReference type="ARBA" id="ARBA00023125"/>
    </source>
</evidence>
<protein>
    <recommendedName>
        <fullName evidence="6">Zn(2)-C6 fungal-type domain-containing protein</fullName>
    </recommendedName>
</protein>
<dbReference type="PANTHER" id="PTHR47256:SF1">
    <property type="entry name" value="ZN(II)2CYS6 TRANSCRIPTION FACTOR (EUROFUNG)"/>
    <property type="match status" value="1"/>
</dbReference>
<keyword evidence="4" id="KW-0539">Nucleus</keyword>
<keyword evidence="2" id="KW-0238">DNA-binding</keyword>
<evidence type="ECO:0000313" key="8">
    <source>
        <dbReference type="Proteomes" id="UP000094526"/>
    </source>
</evidence>
<name>A0A1C1CHZ3_9EURO</name>
<comment type="caution">
    <text evidence="7">The sequence shown here is derived from an EMBL/GenBank/DDBJ whole genome shotgun (WGS) entry which is preliminary data.</text>
</comment>
<dbReference type="CDD" id="cd00067">
    <property type="entry name" value="GAL4"/>
    <property type="match status" value="1"/>
</dbReference>
<dbReference type="GO" id="GO:0003677">
    <property type="term" value="F:DNA binding"/>
    <property type="evidence" value="ECO:0007669"/>
    <property type="project" value="UniProtKB-KW"/>
</dbReference>
<keyword evidence="3" id="KW-0804">Transcription</keyword>
<dbReference type="PANTHER" id="PTHR47256">
    <property type="entry name" value="ZN(II)2CYS6 TRANSCRIPTION FACTOR (EUROFUNG)-RELATED"/>
    <property type="match status" value="1"/>
</dbReference>
<dbReference type="Pfam" id="PF00172">
    <property type="entry name" value="Zn_clus"/>
    <property type="match status" value="1"/>
</dbReference>
<keyword evidence="1" id="KW-0805">Transcription regulation</keyword>
<dbReference type="InterPro" id="IPR036864">
    <property type="entry name" value="Zn2-C6_fun-type_DNA-bd_sf"/>
</dbReference>
<dbReference type="EMBL" id="LGRB01000012">
    <property type="protein sequence ID" value="OCT48154.1"/>
    <property type="molecule type" value="Genomic_DNA"/>
</dbReference>